<dbReference type="AlphaFoldDB" id="A0A1Y2HQL2"/>
<dbReference type="GO" id="GO:0008080">
    <property type="term" value="F:N-acetyltransferase activity"/>
    <property type="evidence" value="ECO:0007669"/>
    <property type="project" value="InterPro"/>
</dbReference>
<dbReference type="Gene3D" id="3.40.630.30">
    <property type="match status" value="1"/>
</dbReference>
<dbReference type="Proteomes" id="UP000193411">
    <property type="component" value="Unassembled WGS sequence"/>
</dbReference>
<keyword evidence="2" id="KW-0012">Acyltransferase</keyword>
<evidence type="ECO:0000256" key="1">
    <source>
        <dbReference type="ARBA" id="ARBA00022679"/>
    </source>
</evidence>
<dbReference type="EMBL" id="MCFL01000018">
    <property type="protein sequence ID" value="ORZ36234.1"/>
    <property type="molecule type" value="Genomic_DNA"/>
</dbReference>
<dbReference type="PANTHER" id="PTHR13256">
    <property type="entry name" value="N-ACETYLTRANSFERASE 9"/>
    <property type="match status" value="1"/>
</dbReference>
<organism evidence="3 4">
    <name type="scientific">Catenaria anguillulae PL171</name>
    <dbReference type="NCBI Taxonomy" id="765915"/>
    <lineage>
        <taxon>Eukaryota</taxon>
        <taxon>Fungi</taxon>
        <taxon>Fungi incertae sedis</taxon>
        <taxon>Blastocladiomycota</taxon>
        <taxon>Blastocladiomycetes</taxon>
        <taxon>Blastocladiales</taxon>
        <taxon>Catenariaceae</taxon>
        <taxon>Catenaria</taxon>
    </lineage>
</organism>
<dbReference type="InterPro" id="IPR039135">
    <property type="entry name" value="NAT9-like"/>
</dbReference>
<evidence type="ECO:0000313" key="3">
    <source>
        <dbReference type="EMBL" id="ORZ36234.1"/>
    </source>
</evidence>
<evidence type="ECO:0000313" key="4">
    <source>
        <dbReference type="Proteomes" id="UP000193411"/>
    </source>
</evidence>
<reference evidence="3 4" key="1">
    <citation type="submission" date="2016-07" db="EMBL/GenBank/DDBJ databases">
        <title>Pervasive Adenine N6-methylation of Active Genes in Fungi.</title>
        <authorList>
            <consortium name="DOE Joint Genome Institute"/>
            <person name="Mondo S.J."/>
            <person name="Dannebaum R.O."/>
            <person name="Kuo R.C."/>
            <person name="Labutti K."/>
            <person name="Haridas S."/>
            <person name="Kuo A."/>
            <person name="Salamov A."/>
            <person name="Ahrendt S.R."/>
            <person name="Lipzen A."/>
            <person name="Sullivan W."/>
            <person name="Andreopoulos W.B."/>
            <person name="Clum A."/>
            <person name="Lindquist E."/>
            <person name="Daum C."/>
            <person name="Ramamoorthy G.K."/>
            <person name="Gryganskyi A."/>
            <person name="Culley D."/>
            <person name="Magnuson J.K."/>
            <person name="James T.Y."/>
            <person name="O'Malley M.A."/>
            <person name="Stajich J.E."/>
            <person name="Spatafora J.W."/>
            <person name="Visel A."/>
            <person name="Grigoriev I.V."/>
        </authorList>
    </citation>
    <scope>NUCLEOTIDE SEQUENCE [LARGE SCALE GENOMIC DNA]</scope>
    <source>
        <strain evidence="3 4">PL171</strain>
    </source>
</reference>
<name>A0A1Y2HQL2_9FUNG</name>
<evidence type="ECO:0000256" key="2">
    <source>
        <dbReference type="ARBA" id="ARBA00023315"/>
    </source>
</evidence>
<proteinExistence type="predicted"/>
<gene>
    <name evidence="3" type="ORF">BCR44DRAFT_52424</name>
</gene>
<protein>
    <submittedName>
        <fullName evidence="3">GNAT domain-domain-containing protein</fullName>
    </submittedName>
</protein>
<dbReference type="OrthoDB" id="5043642at2759"/>
<dbReference type="SUPFAM" id="SSF55729">
    <property type="entry name" value="Acyl-CoA N-acyltransferases (Nat)"/>
    <property type="match status" value="1"/>
</dbReference>
<sequence length="289" mass="32734">MKLNATTVLLEEPLEHPTHSHTFKGRLTLVPYLPCHVAQYHEWMKSPELLAATASEPLTMKQEYEMQQAWRADPDKLTFILLWSEMPLNYDPAALVPVPVNPTEALALDPEAANRMANLGGMVGDVNLFFHAYDNLSLSSRLASCPKPQRRLTVSMATTTCQNKHRLPAFQIAELEVMIAEPKARGHGLAQRALAWIMHYARQHVASEGAQPPEVGTFRAIVGWDNVASRQLFANKLRFKQTKSVDVFRESHLEWHWPASAEAKGDWPFPEVPKYREVGLHDKDWAPMK</sequence>
<keyword evidence="4" id="KW-1185">Reference proteome</keyword>
<dbReference type="InterPro" id="IPR016181">
    <property type="entry name" value="Acyl_CoA_acyltransferase"/>
</dbReference>
<keyword evidence="1" id="KW-0808">Transferase</keyword>
<dbReference type="PANTHER" id="PTHR13256:SF16">
    <property type="entry name" value="ALPHA_BETA-TUBULIN-N-ACETYLTRANSFERASE 9"/>
    <property type="match status" value="1"/>
</dbReference>
<comment type="caution">
    <text evidence="3">The sequence shown here is derived from an EMBL/GenBank/DDBJ whole genome shotgun (WGS) entry which is preliminary data.</text>
</comment>
<accession>A0A1Y2HQL2</accession>